<dbReference type="Proteomes" id="UP000596660">
    <property type="component" value="Unplaced"/>
</dbReference>
<sequence>MAEEGKRVGVAVDFSVCSKKALKWALDNVVRQGDHLILITVHPQHSYESGEMQLWEKTGSPFIPYDDFSNPTIMKKYGVVPDEETLEIVKNAAREKGVVPLLKIFWGDPREKLCESIDSIPLSCLVIGNRGLGTLKRVFLGSVSNHVVNNASCPVTVVR</sequence>
<keyword evidence="3" id="KW-1185">Reference proteome</keyword>
<dbReference type="InterPro" id="IPR006015">
    <property type="entry name" value="Universal_stress_UspA"/>
</dbReference>
<dbReference type="Gene3D" id="3.40.50.620">
    <property type="entry name" value="HUPs"/>
    <property type="match status" value="1"/>
</dbReference>
<evidence type="ECO:0000259" key="1">
    <source>
        <dbReference type="Pfam" id="PF00582"/>
    </source>
</evidence>
<evidence type="ECO:0000313" key="3">
    <source>
        <dbReference type="Proteomes" id="UP000596660"/>
    </source>
</evidence>
<organism evidence="2 3">
    <name type="scientific">Chenopodium quinoa</name>
    <name type="common">Quinoa</name>
    <dbReference type="NCBI Taxonomy" id="63459"/>
    <lineage>
        <taxon>Eukaryota</taxon>
        <taxon>Viridiplantae</taxon>
        <taxon>Streptophyta</taxon>
        <taxon>Embryophyta</taxon>
        <taxon>Tracheophyta</taxon>
        <taxon>Spermatophyta</taxon>
        <taxon>Magnoliopsida</taxon>
        <taxon>eudicotyledons</taxon>
        <taxon>Gunneridae</taxon>
        <taxon>Pentapetalae</taxon>
        <taxon>Caryophyllales</taxon>
        <taxon>Chenopodiaceae</taxon>
        <taxon>Chenopodioideae</taxon>
        <taxon>Atripliceae</taxon>
        <taxon>Chenopodium</taxon>
    </lineage>
</organism>
<dbReference type="SMR" id="A0A803N2D9"/>
<dbReference type="FunFam" id="3.40.50.620:FF:000206">
    <property type="entry name" value="Universal stress protein family protein"/>
    <property type="match status" value="1"/>
</dbReference>
<dbReference type="Pfam" id="PF00582">
    <property type="entry name" value="Usp"/>
    <property type="match status" value="1"/>
</dbReference>
<accession>A0A803N2D9</accession>
<dbReference type="OrthoDB" id="843225at2759"/>
<dbReference type="GeneID" id="110738240"/>
<dbReference type="CDD" id="cd23659">
    <property type="entry name" value="USP_At3g01520-like"/>
    <property type="match status" value="1"/>
</dbReference>
<dbReference type="AlphaFoldDB" id="A0A803N2D9"/>
<reference evidence="2" key="1">
    <citation type="journal article" date="2017" name="Nature">
        <title>The genome of Chenopodium quinoa.</title>
        <authorList>
            <person name="Jarvis D.E."/>
            <person name="Ho Y.S."/>
            <person name="Lightfoot D.J."/>
            <person name="Schmoeckel S.M."/>
            <person name="Li B."/>
            <person name="Borm T.J.A."/>
            <person name="Ohyanagi H."/>
            <person name="Mineta K."/>
            <person name="Michell C.T."/>
            <person name="Saber N."/>
            <person name="Kharbatia N.M."/>
            <person name="Rupper R.R."/>
            <person name="Sharp A.R."/>
            <person name="Dally N."/>
            <person name="Boughton B.A."/>
            <person name="Woo Y.H."/>
            <person name="Gao G."/>
            <person name="Schijlen E.G.W.M."/>
            <person name="Guo X."/>
            <person name="Momin A.A."/>
            <person name="Negrao S."/>
            <person name="Al-Babili S."/>
            <person name="Gehring C."/>
            <person name="Roessner U."/>
            <person name="Jung C."/>
            <person name="Murphy K."/>
            <person name="Arold S.T."/>
            <person name="Gojobori T."/>
            <person name="van der Linden C.G."/>
            <person name="van Loo E.N."/>
            <person name="Jellen E.N."/>
            <person name="Maughan P.J."/>
            <person name="Tester M."/>
        </authorList>
    </citation>
    <scope>NUCLEOTIDE SEQUENCE [LARGE SCALE GENOMIC DNA]</scope>
    <source>
        <strain evidence="2">cv. PI 614886</strain>
    </source>
</reference>
<dbReference type="EnsemblPlants" id="AUR62039292-RA">
    <property type="protein sequence ID" value="AUR62039292-RA:cds"/>
    <property type="gene ID" value="AUR62039292"/>
</dbReference>
<dbReference type="PRINTS" id="PR01438">
    <property type="entry name" value="UNVRSLSTRESS"/>
</dbReference>
<dbReference type="InterPro" id="IPR006016">
    <property type="entry name" value="UspA"/>
</dbReference>
<gene>
    <name evidence="2" type="primary">LOC110738240</name>
</gene>
<dbReference type="OMA" id="MICNAIV"/>
<dbReference type="SUPFAM" id="SSF52402">
    <property type="entry name" value="Adenine nucleotide alpha hydrolases-like"/>
    <property type="match status" value="1"/>
</dbReference>
<dbReference type="PANTHER" id="PTHR46100:SF4">
    <property type="entry name" value="USPA DOMAIN-CONTAINING PROTEIN"/>
    <property type="match status" value="1"/>
</dbReference>
<dbReference type="PANTHER" id="PTHR46100">
    <property type="entry name" value="IMP2'P"/>
    <property type="match status" value="1"/>
</dbReference>
<dbReference type="InterPro" id="IPR014729">
    <property type="entry name" value="Rossmann-like_a/b/a_fold"/>
</dbReference>
<feature type="domain" description="UspA" evidence="1">
    <location>
        <begin position="6"/>
        <end position="159"/>
    </location>
</feature>
<proteinExistence type="predicted"/>
<name>A0A803N2D9_CHEQI</name>
<reference evidence="2" key="2">
    <citation type="submission" date="2021-03" db="UniProtKB">
        <authorList>
            <consortium name="EnsemblPlants"/>
        </authorList>
    </citation>
    <scope>IDENTIFICATION</scope>
</reference>
<protein>
    <recommendedName>
        <fullName evidence="1">UspA domain-containing protein</fullName>
    </recommendedName>
</protein>
<dbReference type="Gramene" id="AUR62039292-RA">
    <property type="protein sequence ID" value="AUR62039292-RA:cds"/>
    <property type="gene ID" value="AUR62039292"/>
</dbReference>
<dbReference type="RefSeq" id="XP_021774307.1">
    <property type="nucleotide sequence ID" value="XM_021918615.1"/>
</dbReference>
<evidence type="ECO:0000313" key="2">
    <source>
        <dbReference type="EnsemblPlants" id="AUR62039292-RA:cds"/>
    </source>
</evidence>
<dbReference type="KEGG" id="cqi:110738240"/>